<dbReference type="KEGG" id="som:SOMG_00995"/>
<keyword evidence="8" id="KW-0472">Membrane</keyword>
<dbReference type="InterPro" id="IPR022533">
    <property type="entry name" value="Cox20"/>
</dbReference>
<evidence type="ECO:0000256" key="2">
    <source>
        <dbReference type="ARBA" id="ARBA00009575"/>
    </source>
</evidence>
<dbReference type="GO" id="GO:0005743">
    <property type="term" value="C:mitochondrial inner membrane"/>
    <property type="evidence" value="ECO:0007669"/>
    <property type="project" value="UniProtKB-SubCell"/>
</dbReference>
<sequence>MSEQKEPQEGSIIQAFKSLRTDDFVRMLHHPCFKESAITSVLCGLGVGCIHLFMKAPRSKALNWGFGTYFGMSLVSWEGCNYRKQLETQNFNIQIQEAAQGLPKHRTSRPTENDDSKDA</sequence>
<evidence type="ECO:0000256" key="9">
    <source>
        <dbReference type="SAM" id="MobiDB-lite"/>
    </source>
</evidence>
<feature type="region of interest" description="Disordered" evidence="9">
    <location>
        <begin position="98"/>
        <end position="119"/>
    </location>
</feature>
<evidence type="ECO:0000256" key="3">
    <source>
        <dbReference type="ARBA" id="ARBA00017689"/>
    </source>
</evidence>
<evidence type="ECO:0000313" key="10">
    <source>
        <dbReference type="EMBL" id="WBW71784.1"/>
    </source>
</evidence>
<dbReference type="Proteomes" id="UP001212411">
    <property type="component" value="Chromosome 1"/>
</dbReference>
<gene>
    <name evidence="10" type="primary">cox20</name>
    <name evidence="10" type="ORF">SOMG_00995</name>
</gene>
<evidence type="ECO:0000256" key="8">
    <source>
        <dbReference type="ARBA" id="ARBA00023136"/>
    </source>
</evidence>
<evidence type="ECO:0000256" key="5">
    <source>
        <dbReference type="ARBA" id="ARBA00022792"/>
    </source>
</evidence>
<dbReference type="GO" id="GO:0033617">
    <property type="term" value="P:mitochondrial respiratory chain complex IV assembly"/>
    <property type="evidence" value="ECO:0007669"/>
    <property type="project" value="InterPro"/>
</dbReference>
<organism evidence="10 11">
    <name type="scientific">Schizosaccharomyces osmophilus</name>
    <dbReference type="NCBI Taxonomy" id="2545709"/>
    <lineage>
        <taxon>Eukaryota</taxon>
        <taxon>Fungi</taxon>
        <taxon>Dikarya</taxon>
        <taxon>Ascomycota</taxon>
        <taxon>Taphrinomycotina</taxon>
        <taxon>Schizosaccharomycetes</taxon>
        <taxon>Schizosaccharomycetales</taxon>
        <taxon>Schizosaccharomycetaceae</taxon>
        <taxon>Schizosaccharomyces</taxon>
    </lineage>
</organism>
<dbReference type="AlphaFoldDB" id="A0AAE9W9R4"/>
<keyword evidence="11" id="KW-1185">Reference proteome</keyword>
<feature type="compositionally biased region" description="Basic and acidic residues" evidence="9">
    <location>
        <begin position="109"/>
        <end position="119"/>
    </location>
</feature>
<protein>
    <recommendedName>
        <fullName evidence="3">Cytochrome c oxidase assembly protein COX20, mitochondrial</fullName>
    </recommendedName>
</protein>
<dbReference type="PANTHER" id="PTHR31586">
    <property type="entry name" value="CYTOCHROME C OXIDASE PROTEIN 20"/>
    <property type="match status" value="1"/>
</dbReference>
<keyword evidence="6" id="KW-1133">Transmembrane helix</keyword>
<keyword evidence="4" id="KW-0812">Transmembrane</keyword>
<comment type="subcellular location">
    <subcellularLocation>
        <location evidence="1">Mitochondrion inner membrane</location>
    </subcellularLocation>
</comment>
<evidence type="ECO:0000256" key="7">
    <source>
        <dbReference type="ARBA" id="ARBA00023128"/>
    </source>
</evidence>
<reference evidence="10 11" key="1">
    <citation type="journal article" date="2023" name="G3 (Bethesda)">
        <title>A high-quality reference genome for the fission yeast Schizosaccharomyces osmophilus.</title>
        <authorList>
            <person name="Jia G.S."/>
            <person name="Zhang W.C."/>
            <person name="Liang Y."/>
            <person name="Liu X.H."/>
            <person name="Rhind N."/>
            <person name="Pidoux A."/>
            <person name="Brysch-Herzberg M."/>
            <person name="Du L.L."/>
        </authorList>
    </citation>
    <scope>NUCLEOTIDE SEQUENCE [LARGE SCALE GENOMIC DNA]</scope>
    <source>
        <strain evidence="10 11">CBS 15793</strain>
    </source>
</reference>
<evidence type="ECO:0000256" key="1">
    <source>
        <dbReference type="ARBA" id="ARBA00004273"/>
    </source>
</evidence>
<comment type="similarity">
    <text evidence="2">Belongs to the COX20 family.</text>
</comment>
<keyword evidence="7" id="KW-0496">Mitochondrion</keyword>
<evidence type="ECO:0000313" key="11">
    <source>
        <dbReference type="Proteomes" id="UP001212411"/>
    </source>
</evidence>
<dbReference type="RefSeq" id="XP_056036027.1">
    <property type="nucleotide sequence ID" value="XM_056179788.1"/>
</dbReference>
<accession>A0AAE9W9R4</accession>
<proteinExistence type="inferred from homology"/>
<dbReference type="PIRSF" id="PIRSF007871">
    <property type="entry name" value="Cox20"/>
    <property type="match status" value="1"/>
</dbReference>
<evidence type="ECO:0000256" key="4">
    <source>
        <dbReference type="ARBA" id="ARBA00022692"/>
    </source>
</evidence>
<name>A0AAE9W9R4_9SCHI</name>
<dbReference type="PANTHER" id="PTHR31586:SF1">
    <property type="entry name" value="CYTOCHROME C OXIDASE ASSEMBLY PROTEIN COX20, MITOCHONDRIAL"/>
    <property type="match status" value="1"/>
</dbReference>
<keyword evidence="5" id="KW-0999">Mitochondrion inner membrane</keyword>
<evidence type="ECO:0000256" key="6">
    <source>
        <dbReference type="ARBA" id="ARBA00022989"/>
    </source>
</evidence>
<dbReference type="Pfam" id="PF12597">
    <property type="entry name" value="Cox20"/>
    <property type="match status" value="1"/>
</dbReference>
<dbReference type="GeneID" id="80874477"/>
<dbReference type="EMBL" id="CP115611">
    <property type="protein sequence ID" value="WBW71784.1"/>
    <property type="molecule type" value="Genomic_DNA"/>
</dbReference>